<dbReference type="RefSeq" id="WP_129610045.1">
    <property type="nucleotide sequence ID" value="NZ_UWOC01000161.1"/>
</dbReference>
<accession>A0A3S4FE82</accession>
<proteinExistence type="predicted"/>
<dbReference type="AlphaFoldDB" id="A0A3S4FE82"/>
<organism evidence="2 3">
    <name type="scientific">Rhodoplanes serenus</name>
    <dbReference type="NCBI Taxonomy" id="200615"/>
    <lineage>
        <taxon>Bacteria</taxon>
        <taxon>Pseudomonadati</taxon>
        <taxon>Pseudomonadota</taxon>
        <taxon>Alphaproteobacteria</taxon>
        <taxon>Hyphomicrobiales</taxon>
        <taxon>Nitrobacteraceae</taxon>
        <taxon>Rhodoplanes</taxon>
    </lineage>
</organism>
<sequence length="195" mass="21174">MPPIRPARQTGRYADRRSVRAPAQGLARPPAGATIRTAVVAVPDPMEPGARLLATVNTRTDILEDERSHGRISEAAYQVGRMLQEAFERTARLGSSSSWNDGGRVDMAERHELAIGYAVQDARRVQALMRRVEHAVGVVGARMLRSVIGDRTSFAAIAAARGRAGDRATRQASAHFRMLLEETAEHFAARGPAGR</sequence>
<evidence type="ECO:0000313" key="2">
    <source>
        <dbReference type="EMBL" id="VCU10123.1"/>
    </source>
</evidence>
<reference evidence="3" key="1">
    <citation type="submission" date="2018-10" db="EMBL/GenBank/DDBJ databases">
        <authorList>
            <person name="Peiro R."/>
            <person name="Begona"/>
            <person name="Cbmso G."/>
            <person name="Lopez M."/>
            <person name="Gonzalez S."/>
            <person name="Sacristan E."/>
            <person name="Castillo E."/>
        </authorList>
    </citation>
    <scope>NUCLEOTIDE SEQUENCE [LARGE SCALE GENOMIC DNA]</scope>
</reference>
<dbReference type="Proteomes" id="UP000289200">
    <property type="component" value="Unassembled WGS sequence"/>
</dbReference>
<feature type="region of interest" description="Disordered" evidence="1">
    <location>
        <begin position="1"/>
        <end position="30"/>
    </location>
</feature>
<evidence type="ECO:0000313" key="3">
    <source>
        <dbReference type="Proteomes" id="UP000289200"/>
    </source>
</evidence>
<dbReference type="EMBL" id="UWOC01000161">
    <property type="protein sequence ID" value="VCU10123.1"/>
    <property type="molecule type" value="Genomic_DNA"/>
</dbReference>
<evidence type="ECO:0000256" key="1">
    <source>
        <dbReference type="SAM" id="MobiDB-lite"/>
    </source>
</evidence>
<dbReference type="OrthoDB" id="7993132at2"/>
<comment type="caution">
    <text evidence="2">The sequence shown here is derived from an EMBL/GenBank/DDBJ whole genome shotgun (WGS) entry which is preliminary data.</text>
</comment>
<protein>
    <submittedName>
        <fullName evidence="2">Uncharacterized protein</fullName>
    </submittedName>
</protein>
<keyword evidence="3" id="KW-1185">Reference proteome</keyword>
<gene>
    <name evidence="2" type="ORF">RHODGE_RHODGE_03309</name>
</gene>
<name>A0A3S4FE82_9BRAD</name>